<dbReference type="OrthoDB" id="10333047at2759"/>
<dbReference type="EMBL" id="CAJVRM010000020">
    <property type="protein sequence ID" value="CAG8971416.1"/>
    <property type="molecule type" value="Genomic_DNA"/>
</dbReference>
<feature type="region of interest" description="Disordered" evidence="1">
    <location>
        <begin position="81"/>
        <end position="118"/>
    </location>
</feature>
<evidence type="ECO:0000313" key="3">
    <source>
        <dbReference type="Proteomes" id="UP000701801"/>
    </source>
</evidence>
<sequence length="118" mass="13147">MWPGMTTTILLRCEYTQNLTVYFKVLVERPIIVKCLNPPGVSIIQPNLPAPNIADMLEINGLTQAVIRFLNDEFRSWQVNGKAAEGNTDPEFNSVEEESDADSSSDLNTETIPMSESN</sequence>
<comment type="caution">
    <text evidence="2">The sequence shown here is derived from an EMBL/GenBank/DDBJ whole genome shotgun (WGS) entry which is preliminary data.</text>
</comment>
<evidence type="ECO:0000256" key="1">
    <source>
        <dbReference type="SAM" id="MobiDB-lite"/>
    </source>
</evidence>
<dbReference type="Proteomes" id="UP000701801">
    <property type="component" value="Unassembled WGS sequence"/>
</dbReference>
<dbReference type="AlphaFoldDB" id="A0A9N9Q2U2"/>
<keyword evidence="3" id="KW-1185">Reference proteome</keyword>
<organism evidence="2 3">
    <name type="scientific">Hymenoscyphus albidus</name>
    <dbReference type="NCBI Taxonomy" id="595503"/>
    <lineage>
        <taxon>Eukaryota</taxon>
        <taxon>Fungi</taxon>
        <taxon>Dikarya</taxon>
        <taxon>Ascomycota</taxon>
        <taxon>Pezizomycotina</taxon>
        <taxon>Leotiomycetes</taxon>
        <taxon>Helotiales</taxon>
        <taxon>Helotiaceae</taxon>
        <taxon>Hymenoscyphus</taxon>
    </lineage>
</organism>
<accession>A0A9N9Q2U2</accession>
<gene>
    <name evidence="2" type="ORF">HYALB_00001998</name>
</gene>
<name>A0A9N9Q2U2_9HELO</name>
<feature type="compositionally biased region" description="Acidic residues" evidence="1">
    <location>
        <begin position="94"/>
        <end position="103"/>
    </location>
</feature>
<feature type="compositionally biased region" description="Polar residues" evidence="1">
    <location>
        <begin position="107"/>
        <end position="118"/>
    </location>
</feature>
<protein>
    <submittedName>
        <fullName evidence="2">Uncharacterized protein</fullName>
    </submittedName>
</protein>
<reference evidence="2" key="1">
    <citation type="submission" date="2021-07" db="EMBL/GenBank/DDBJ databases">
        <authorList>
            <person name="Durling M."/>
        </authorList>
    </citation>
    <scope>NUCLEOTIDE SEQUENCE</scope>
</reference>
<proteinExistence type="predicted"/>
<evidence type="ECO:0000313" key="2">
    <source>
        <dbReference type="EMBL" id="CAG8971416.1"/>
    </source>
</evidence>